<organism evidence="1">
    <name type="scientific">Deinococcus sonorensis KR-87</name>
    <dbReference type="NCBI Taxonomy" id="694439"/>
    <lineage>
        <taxon>Bacteria</taxon>
        <taxon>Thermotogati</taxon>
        <taxon>Deinococcota</taxon>
        <taxon>Deinococci</taxon>
        <taxon>Deinococcales</taxon>
        <taxon>Deinococcaceae</taxon>
        <taxon>Deinococcus</taxon>
    </lineage>
</organism>
<dbReference type="RefSeq" id="WP_350242546.1">
    <property type="nucleotide sequence ID" value="NZ_CP158299.1"/>
</dbReference>
<accession>A0AAU7U7Q7</accession>
<protein>
    <submittedName>
        <fullName evidence="1">Uncharacterized protein</fullName>
    </submittedName>
</protein>
<proteinExistence type="predicted"/>
<reference evidence="1" key="1">
    <citation type="submission" date="2024-06" db="EMBL/GenBank/DDBJ databases">
        <title>Draft Genome Sequence of Deinococcus sonorensis Type Strain KR-87, a Biofilm Producing Representative of the Genus Deinococcus.</title>
        <authorList>
            <person name="Boren L.S."/>
            <person name="Grosso R.A."/>
            <person name="Hugenberg-Cox A.N."/>
            <person name="Hill J.T.E."/>
            <person name="Albert C.M."/>
            <person name="Tuohy J.M."/>
        </authorList>
    </citation>
    <scope>NUCLEOTIDE SEQUENCE</scope>
    <source>
        <strain evidence="1">KR-87</strain>
    </source>
</reference>
<dbReference type="InterPro" id="IPR006311">
    <property type="entry name" value="TAT_signal"/>
</dbReference>
<dbReference type="KEGG" id="dsc:ABOD76_13790"/>
<evidence type="ECO:0000313" key="1">
    <source>
        <dbReference type="EMBL" id="XBV84509.1"/>
    </source>
</evidence>
<sequence>MNTRRWFLTTVLALGGAPVLAVLPGLTAQQLQEAYQGGVKLAKDPEGGYPLLPYTLYHTQDSLLLEPANGDVDAVVVGTPFDRTRYQSFLAASGDETLTPAQARERARLPDGWVSVLIFAHGSKPADQEFLNGFTGVRLVLPGRTLLPGQVQKSGTDLSQYPHTPGEIGERFVGTVTYLFHPSAAELRGSATLNFNDPTGKSFTLPIQFSRYR</sequence>
<name>A0AAU7U7Q7_9DEIO</name>
<dbReference type="PROSITE" id="PS51318">
    <property type="entry name" value="TAT"/>
    <property type="match status" value="1"/>
</dbReference>
<dbReference type="EMBL" id="CP158299">
    <property type="protein sequence ID" value="XBV84509.1"/>
    <property type="molecule type" value="Genomic_DNA"/>
</dbReference>
<gene>
    <name evidence="1" type="ORF">ABOD76_13790</name>
</gene>
<dbReference type="AlphaFoldDB" id="A0AAU7U7Q7"/>